<keyword evidence="3" id="KW-0539">Nucleus</keyword>
<dbReference type="Gene3D" id="1.20.58.1710">
    <property type="match status" value="1"/>
</dbReference>
<dbReference type="STRING" id="857342.A0A2T3B0W3"/>
<sequence>MESPSLRQEDLKALDQTRQRLAQLSRTIASLKGNILQENPLPPWESIQTSAAILSNNMNSIVEHLSRNSDIFNRMVVYPTTNYPGYTQEPLLNQLLQKKLDLSVQSWVDEARAIQDGVTENKEEDMEELWTWAKDWIGQRVATYILEEAGDNYTVEEREQGIENVNRGLRRKLEEEESEDEDEDEEMEGVGVEVTTVGTTSSGEVKYGMEELKKNPDAKVRSVDEILRFATTFQVEFPEFLLLYMNSPFPSSFSAPGEGHLVARLQPQAVSALSKISFQYPLKLISPSPSAHQKSVLVFLLTYGGGLVGGDQVHLVIDVKPGAKLSIVTQGHTKIFKSASRNVITRQKLSVSVEAGAAVCLLPDPVQPFEGSVYEQTQIFTLAKDASLCLLDWVSAGRTARGEDWDLGVWSGRNDVWAAAESGQKPRLLLRDKVLLEGDRAGAEEKALKKKMQGLGIFGTLILKGQLVDSLAAFFLAEFAALPRIGAQDFRSQERQARDSGATLTERELWRRRRLEQEKADGILWSAAKVRGCTVVKFGARTVEGGRTWIGSMIKEETSIERHFGEDSLMCIR</sequence>
<evidence type="ECO:0000256" key="3">
    <source>
        <dbReference type="RuleBase" id="RU364144"/>
    </source>
</evidence>
<evidence type="ECO:0000256" key="1">
    <source>
        <dbReference type="ARBA" id="ARBA00007177"/>
    </source>
</evidence>
<keyword evidence="3" id="KW-0804">Transcription</keyword>
<name>A0A2T3B0W3_AMORE</name>
<reference evidence="6 7" key="1">
    <citation type="journal article" date="2018" name="New Phytol.">
        <title>Comparative genomics and transcriptomics depict ericoid mycorrhizal fungi as versatile saprotrophs and plant mutualists.</title>
        <authorList>
            <person name="Martino E."/>
            <person name="Morin E."/>
            <person name="Grelet G.A."/>
            <person name="Kuo A."/>
            <person name="Kohler A."/>
            <person name="Daghino S."/>
            <person name="Barry K.W."/>
            <person name="Cichocki N."/>
            <person name="Clum A."/>
            <person name="Dockter R.B."/>
            <person name="Hainaut M."/>
            <person name="Kuo R.C."/>
            <person name="LaButti K."/>
            <person name="Lindahl B.D."/>
            <person name="Lindquist E.A."/>
            <person name="Lipzen A."/>
            <person name="Khouja H.R."/>
            <person name="Magnuson J."/>
            <person name="Murat C."/>
            <person name="Ohm R.A."/>
            <person name="Singer S.W."/>
            <person name="Spatafora J.W."/>
            <person name="Wang M."/>
            <person name="Veneault-Fourrey C."/>
            <person name="Henrissat B."/>
            <person name="Grigoriev I.V."/>
            <person name="Martin F.M."/>
            <person name="Perotto S."/>
        </authorList>
    </citation>
    <scope>NUCLEOTIDE SEQUENCE [LARGE SCALE GENOMIC DNA]</scope>
    <source>
        <strain evidence="6 7">ATCC 22711</strain>
    </source>
</reference>
<dbReference type="InParanoid" id="A0A2T3B0W3"/>
<dbReference type="Pfam" id="PF01774">
    <property type="entry name" value="UreD"/>
    <property type="match status" value="1"/>
</dbReference>
<dbReference type="GO" id="GO:0016592">
    <property type="term" value="C:mediator complex"/>
    <property type="evidence" value="ECO:0007669"/>
    <property type="project" value="InterPro"/>
</dbReference>
<comment type="function">
    <text evidence="3">Component of the Mediator complex, a coactivator involved in the regulated transcription of nearly all RNA polymerase II-dependent genes. Mediator functions as a bridge to convey information from gene-specific regulatory proteins to the basal RNA polymerase II transcription machinery. Mediator is recruited to promoters by direct interactions with regulatory proteins and serves as a scaffold for the assembly of a functional preinitiation complex with RNA polymerase II and the general transcription factors.</text>
</comment>
<accession>A0A2T3B0W3</accession>
<comment type="subcellular location">
    <subcellularLocation>
        <location evidence="3">Nucleus</location>
    </subcellularLocation>
</comment>
<protein>
    <recommendedName>
        <fullName evidence="3">Mediator of RNA polymerase II transcription subunit 8</fullName>
    </recommendedName>
    <alternativeName>
        <fullName evidence="3">Mediator complex subunit 8</fullName>
    </alternativeName>
</protein>
<dbReference type="PANTHER" id="PTHR33643:SF1">
    <property type="entry name" value="UREASE ACCESSORY PROTEIN D"/>
    <property type="match status" value="1"/>
</dbReference>
<feature type="compositionally biased region" description="Acidic residues" evidence="5">
    <location>
        <begin position="175"/>
        <end position="188"/>
    </location>
</feature>
<dbReference type="Gene3D" id="6.10.250.2610">
    <property type="match status" value="1"/>
</dbReference>
<dbReference type="InterPro" id="IPR002669">
    <property type="entry name" value="UreD"/>
</dbReference>
<feature type="region of interest" description="Disordered" evidence="5">
    <location>
        <begin position="169"/>
        <end position="190"/>
    </location>
</feature>
<proteinExistence type="inferred from homology"/>
<keyword evidence="4" id="KW-0175">Coiled coil</keyword>
<organism evidence="6 7">
    <name type="scientific">Amorphotheca resinae ATCC 22711</name>
    <dbReference type="NCBI Taxonomy" id="857342"/>
    <lineage>
        <taxon>Eukaryota</taxon>
        <taxon>Fungi</taxon>
        <taxon>Dikarya</taxon>
        <taxon>Ascomycota</taxon>
        <taxon>Pezizomycotina</taxon>
        <taxon>Leotiomycetes</taxon>
        <taxon>Helotiales</taxon>
        <taxon>Amorphothecaceae</taxon>
        <taxon>Amorphotheca</taxon>
    </lineage>
</organism>
<dbReference type="AlphaFoldDB" id="A0A2T3B0W3"/>
<evidence type="ECO:0000313" key="7">
    <source>
        <dbReference type="Proteomes" id="UP000241818"/>
    </source>
</evidence>
<dbReference type="OrthoDB" id="5550464at2759"/>
<feature type="coiled-coil region" evidence="4">
    <location>
        <begin position="7"/>
        <end position="34"/>
    </location>
</feature>
<comment type="similarity">
    <text evidence="3">Belongs to the Mediator complex subunit 8 family.</text>
</comment>
<evidence type="ECO:0000256" key="4">
    <source>
        <dbReference type="SAM" id="Coils"/>
    </source>
</evidence>
<dbReference type="InterPro" id="IPR019364">
    <property type="entry name" value="Mediatior_Med8_fun/met"/>
</dbReference>
<keyword evidence="3" id="KW-0010">Activator</keyword>
<keyword evidence="7" id="KW-1185">Reference proteome</keyword>
<evidence type="ECO:0000256" key="2">
    <source>
        <dbReference type="ARBA" id="ARBA00023186"/>
    </source>
</evidence>
<dbReference type="Pfam" id="PF10232">
    <property type="entry name" value="Med8"/>
    <property type="match status" value="1"/>
</dbReference>
<evidence type="ECO:0000313" key="6">
    <source>
        <dbReference type="EMBL" id="PSS17044.1"/>
    </source>
</evidence>
<comment type="similarity">
    <text evidence="1">Belongs to the UreD family.</text>
</comment>
<dbReference type="Proteomes" id="UP000241818">
    <property type="component" value="Unassembled WGS sequence"/>
</dbReference>
<comment type="subunit">
    <text evidence="3">Component of the Mediator complex.</text>
</comment>
<keyword evidence="3" id="KW-0805">Transcription regulation</keyword>
<evidence type="ECO:0000256" key="5">
    <source>
        <dbReference type="SAM" id="MobiDB-lite"/>
    </source>
</evidence>
<dbReference type="GO" id="GO:0006357">
    <property type="term" value="P:regulation of transcription by RNA polymerase II"/>
    <property type="evidence" value="ECO:0007669"/>
    <property type="project" value="InterPro"/>
</dbReference>
<dbReference type="GO" id="GO:0003712">
    <property type="term" value="F:transcription coregulator activity"/>
    <property type="evidence" value="ECO:0007669"/>
    <property type="project" value="InterPro"/>
</dbReference>
<dbReference type="PANTHER" id="PTHR33643">
    <property type="entry name" value="UREASE ACCESSORY PROTEIN D"/>
    <property type="match status" value="1"/>
</dbReference>
<dbReference type="HAMAP" id="MF_01384">
    <property type="entry name" value="UreD"/>
    <property type="match status" value="1"/>
</dbReference>
<gene>
    <name evidence="3" type="primary">MED8</name>
    <name evidence="6" type="ORF">M430DRAFT_20006</name>
</gene>
<dbReference type="GO" id="GO:0016151">
    <property type="term" value="F:nickel cation binding"/>
    <property type="evidence" value="ECO:0007669"/>
    <property type="project" value="InterPro"/>
</dbReference>
<dbReference type="EMBL" id="KZ679012">
    <property type="protein sequence ID" value="PSS17044.1"/>
    <property type="molecule type" value="Genomic_DNA"/>
</dbReference>
<keyword evidence="2" id="KW-0143">Chaperone</keyword>